<organism evidence="5 6">
    <name type="scientific">Sulfidibacter corallicola</name>
    <dbReference type="NCBI Taxonomy" id="2818388"/>
    <lineage>
        <taxon>Bacteria</taxon>
        <taxon>Pseudomonadati</taxon>
        <taxon>Acidobacteriota</taxon>
        <taxon>Holophagae</taxon>
        <taxon>Acanthopleuribacterales</taxon>
        <taxon>Acanthopleuribacteraceae</taxon>
        <taxon>Sulfidibacter</taxon>
    </lineage>
</organism>
<comment type="similarity">
    <text evidence="1">Belongs to the aldehyde dehydrogenase family.</text>
</comment>
<evidence type="ECO:0000256" key="1">
    <source>
        <dbReference type="ARBA" id="ARBA00009986"/>
    </source>
</evidence>
<dbReference type="Gene3D" id="3.40.605.10">
    <property type="entry name" value="Aldehyde Dehydrogenase, Chain A, domain 1"/>
    <property type="match status" value="1"/>
</dbReference>
<dbReference type="PANTHER" id="PTHR43720">
    <property type="entry name" value="2-AMINOMUCONIC SEMIALDEHYDE DEHYDROGENASE"/>
    <property type="match status" value="1"/>
</dbReference>
<keyword evidence="3" id="KW-0520">NAD</keyword>
<dbReference type="GO" id="GO:0016620">
    <property type="term" value="F:oxidoreductase activity, acting on the aldehyde or oxo group of donors, NAD or NADP as acceptor"/>
    <property type="evidence" value="ECO:0007669"/>
    <property type="project" value="InterPro"/>
</dbReference>
<dbReference type="Gene3D" id="3.40.309.10">
    <property type="entry name" value="Aldehyde Dehydrogenase, Chain A, domain 2"/>
    <property type="match status" value="1"/>
</dbReference>
<reference evidence="5" key="1">
    <citation type="submission" date="2021-03" db="EMBL/GenBank/DDBJ databases">
        <title>Acanthopleuribacteraceae sp. M133.</title>
        <authorList>
            <person name="Wang G."/>
        </authorList>
    </citation>
    <scope>NUCLEOTIDE SEQUENCE</scope>
    <source>
        <strain evidence="5">M133</strain>
    </source>
</reference>
<gene>
    <name evidence="5" type="ORF">J3U87_03610</name>
</gene>
<dbReference type="InterPro" id="IPR016163">
    <property type="entry name" value="Ald_DH_C"/>
</dbReference>
<dbReference type="RefSeq" id="WP_237381661.1">
    <property type="nucleotide sequence ID" value="NZ_CP071793.1"/>
</dbReference>
<sequence>MKHLPILRAGRPYRSLTRQTLTDIRNGAPVAEVSQANGGLIARDLLGSAARQKTLAALDMATLIDACARAADLFLEAELPLDEASGTTQTRDDFLADQSATTGLPRVLCERNMEKIATALRLMPDILRGLSRGVDLDRVTRDYRREADALGAILPSNSPGVHSLWVPALAMKVPVVLKPGAQEPWTPMRIAQAMISAGFPAEAFGFYPTDHTGAGEILMRCQRALFFGDARTVDAWRGEGRIQIHGPGWSKMVLDGQAVDRRESHMDVLVDAIAANGGRSCVNASAVWVPRDGKALADDLARRLAEIQARPLDDGAAQLAAFANPKLAELLDQRIEAQLAEGGAEDMTAKYRKGPRLVTCDGCTFLLPTLIWCERADHPLAKAEYLFPFAAVCEVPESEMAARLGPTLTLSLVSERRDLIEAMLDCRHIDRINIGAIPTNRVRWDQPHEGNLFELLYKRRAVQREPV</sequence>
<dbReference type="InterPro" id="IPR016162">
    <property type="entry name" value="Ald_DH_N"/>
</dbReference>
<dbReference type="KEGG" id="scor:J3U87_03610"/>
<dbReference type="Proteomes" id="UP000663929">
    <property type="component" value="Chromosome"/>
</dbReference>
<dbReference type="SUPFAM" id="SSF53720">
    <property type="entry name" value="ALDH-like"/>
    <property type="match status" value="1"/>
</dbReference>
<evidence type="ECO:0000256" key="3">
    <source>
        <dbReference type="ARBA" id="ARBA00023027"/>
    </source>
</evidence>
<dbReference type="PANTHER" id="PTHR43720:SF2">
    <property type="entry name" value="2-AMINOMUCONIC SEMIALDEHYDE DEHYDROGENASE"/>
    <property type="match status" value="1"/>
</dbReference>
<dbReference type="Pfam" id="PF00171">
    <property type="entry name" value="Aldedh"/>
    <property type="match status" value="1"/>
</dbReference>
<protein>
    <submittedName>
        <fullName evidence="5">Aldehyde dehydrogenase</fullName>
    </submittedName>
</protein>
<keyword evidence="2" id="KW-0560">Oxidoreductase</keyword>
<dbReference type="EMBL" id="CP071793">
    <property type="protein sequence ID" value="QTD51533.1"/>
    <property type="molecule type" value="Genomic_DNA"/>
</dbReference>
<feature type="domain" description="Aldehyde dehydrogenase" evidence="4">
    <location>
        <begin position="90"/>
        <end position="402"/>
    </location>
</feature>
<dbReference type="AlphaFoldDB" id="A0A8A4TPQ9"/>
<name>A0A8A4TPQ9_SULCO</name>
<evidence type="ECO:0000313" key="5">
    <source>
        <dbReference type="EMBL" id="QTD51533.1"/>
    </source>
</evidence>
<dbReference type="InterPro" id="IPR016161">
    <property type="entry name" value="Ald_DH/histidinol_DH"/>
</dbReference>
<proteinExistence type="inferred from homology"/>
<keyword evidence="6" id="KW-1185">Reference proteome</keyword>
<evidence type="ECO:0000256" key="2">
    <source>
        <dbReference type="ARBA" id="ARBA00023002"/>
    </source>
</evidence>
<accession>A0A8A4TPQ9</accession>
<evidence type="ECO:0000313" key="6">
    <source>
        <dbReference type="Proteomes" id="UP000663929"/>
    </source>
</evidence>
<dbReference type="InterPro" id="IPR015590">
    <property type="entry name" value="Aldehyde_DH_dom"/>
</dbReference>
<evidence type="ECO:0000259" key="4">
    <source>
        <dbReference type="Pfam" id="PF00171"/>
    </source>
</evidence>